<dbReference type="Proteomes" id="UP000604825">
    <property type="component" value="Unassembled WGS sequence"/>
</dbReference>
<accession>A0A811S719</accession>
<evidence type="ECO:0000256" key="1">
    <source>
        <dbReference type="SAM" id="MobiDB-lite"/>
    </source>
</evidence>
<evidence type="ECO:0000313" key="4">
    <source>
        <dbReference type="EMBL" id="CAD6336678.1"/>
    </source>
</evidence>
<feature type="region of interest" description="Disordered" evidence="1">
    <location>
        <begin position="1"/>
        <end position="25"/>
    </location>
</feature>
<keyword evidence="5" id="KW-1185">Reference proteome</keyword>
<dbReference type="OrthoDB" id="2442898at2759"/>
<comment type="caution">
    <text evidence="4">The sequence shown here is derived from an EMBL/GenBank/DDBJ whole genome shotgun (WGS) entry which is preliminary data.</text>
</comment>
<evidence type="ECO:0000259" key="3">
    <source>
        <dbReference type="Pfam" id="PF05699"/>
    </source>
</evidence>
<organism evidence="4 5">
    <name type="scientific">Miscanthus lutarioriparius</name>
    <dbReference type="NCBI Taxonomy" id="422564"/>
    <lineage>
        <taxon>Eukaryota</taxon>
        <taxon>Viridiplantae</taxon>
        <taxon>Streptophyta</taxon>
        <taxon>Embryophyta</taxon>
        <taxon>Tracheophyta</taxon>
        <taxon>Spermatophyta</taxon>
        <taxon>Magnoliopsida</taxon>
        <taxon>Liliopsida</taxon>
        <taxon>Poales</taxon>
        <taxon>Poaceae</taxon>
        <taxon>PACMAD clade</taxon>
        <taxon>Panicoideae</taxon>
        <taxon>Andropogonodae</taxon>
        <taxon>Andropogoneae</taxon>
        <taxon>Saccharinae</taxon>
        <taxon>Miscanthus</taxon>
    </lineage>
</organism>
<dbReference type="PANTHER" id="PTHR32166">
    <property type="entry name" value="OSJNBA0013A04.12 PROTEIN"/>
    <property type="match status" value="1"/>
</dbReference>
<dbReference type="InterPro" id="IPR007021">
    <property type="entry name" value="DUF659"/>
</dbReference>
<dbReference type="GO" id="GO:0046983">
    <property type="term" value="F:protein dimerization activity"/>
    <property type="evidence" value="ECO:0007669"/>
    <property type="project" value="InterPro"/>
</dbReference>
<reference evidence="4" key="1">
    <citation type="submission" date="2020-10" db="EMBL/GenBank/DDBJ databases">
        <authorList>
            <person name="Han B."/>
            <person name="Lu T."/>
            <person name="Zhao Q."/>
            <person name="Huang X."/>
            <person name="Zhao Y."/>
        </authorList>
    </citation>
    <scope>NUCLEOTIDE SEQUENCE</scope>
</reference>
<dbReference type="AlphaFoldDB" id="A0A811S719"/>
<protein>
    <recommendedName>
        <fullName evidence="6">DUF659 domain-containing protein</fullName>
    </recommendedName>
</protein>
<dbReference type="EMBL" id="CAJGYO010000018">
    <property type="protein sequence ID" value="CAD6336678.1"/>
    <property type="molecule type" value="Genomic_DNA"/>
</dbReference>
<evidence type="ECO:0008006" key="6">
    <source>
        <dbReference type="Google" id="ProtNLM"/>
    </source>
</evidence>
<evidence type="ECO:0000259" key="2">
    <source>
        <dbReference type="Pfam" id="PF04937"/>
    </source>
</evidence>
<dbReference type="InterPro" id="IPR012337">
    <property type="entry name" value="RNaseH-like_sf"/>
</dbReference>
<feature type="domain" description="DUF659" evidence="2">
    <location>
        <begin position="79"/>
        <end position="229"/>
    </location>
</feature>
<gene>
    <name evidence="4" type="ORF">NCGR_LOCUS60776</name>
</gene>
<dbReference type="Pfam" id="PF04937">
    <property type="entry name" value="DUF659"/>
    <property type="match status" value="1"/>
</dbReference>
<feature type="compositionally biased region" description="Acidic residues" evidence="1">
    <location>
        <begin position="439"/>
        <end position="477"/>
    </location>
</feature>
<dbReference type="PANTHER" id="PTHR32166:SF74">
    <property type="entry name" value="OS05G0256350 PROTEIN"/>
    <property type="match status" value="1"/>
</dbReference>
<dbReference type="InterPro" id="IPR008906">
    <property type="entry name" value="HATC_C_dom"/>
</dbReference>
<feature type="compositionally biased region" description="Basic and acidic residues" evidence="1">
    <location>
        <begin position="13"/>
        <end position="25"/>
    </location>
</feature>
<feature type="region of interest" description="Disordered" evidence="1">
    <location>
        <begin position="423"/>
        <end position="489"/>
    </location>
</feature>
<sequence length="489" mass="55282">MSSPPSIVSGYDPKNDPARKPQRSKDPAWRFGYWLNLQNKDEVAFTLCGGSVHGGIKRLKQHLAGGYGDAKLCSGYKPPTPYQLGDPLLQEAVKSTSTMREEHERAWKHYGCTLMSDGWSDRRGHHLINFLVNNSEGTYFLESIDASSEVHDAYMLASLLEKKVEEIGKDKVVQVVTDNGANFKAAGKILMDRIPTIFWSPCVVHCLDLMLEDIGNLSEFKKPITHERQVTTFIYRHGRILSAMREKIGGADLDEETRSKINAQAMDYEYLRGDAFSNKMAIQNLESMNPLDWWRSYGGHAIELQRFARRVVSLCASSSGSEQNWSKFESIHTKKRNRLLHKRLNSIVFVSYNQKMKSRFQKLCQNKGKSFDPLVIEDFDWNNEWANSLHVPPQGARVCECDLTWNLVDEAIGASQSLQGRNFPRAAHRRARNSAPMVDEAELGSDNEENPDPFDDADVTDCEDDPNDANEIGEDNEAANVAGEFDYGY</sequence>
<dbReference type="Pfam" id="PF05699">
    <property type="entry name" value="Dimer_Tnp_hAT"/>
    <property type="match status" value="1"/>
</dbReference>
<feature type="domain" description="HAT C-terminal dimerisation" evidence="3">
    <location>
        <begin position="284"/>
        <end position="352"/>
    </location>
</feature>
<evidence type="ECO:0000313" key="5">
    <source>
        <dbReference type="Proteomes" id="UP000604825"/>
    </source>
</evidence>
<proteinExistence type="predicted"/>
<name>A0A811S719_9POAL</name>
<dbReference type="SUPFAM" id="SSF53098">
    <property type="entry name" value="Ribonuclease H-like"/>
    <property type="match status" value="1"/>
</dbReference>